<protein>
    <submittedName>
        <fullName evidence="5">Hydrogenase expression/formation protein HypE</fullName>
    </submittedName>
    <submittedName>
        <fullName evidence="4">[NiFe] hydrogenase metallocenter assembly protein HypE</fullName>
    </submittedName>
</protein>
<evidence type="ECO:0000313" key="4">
    <source>
        <dbReference type="EMBL" id="CUU39586.1"/>
    </source>
</evidence>
<dbReference type="InterPro" id="IPR036921">
    <property type="entry name" value="PurM-like_N_sf"/>
</dbReference>
<dbReference type="Proteomes" id="UP000064525">
    <property type="component" value="Chromosome I"/>
</dbReference>
<dbReference type="InterPro" id="IPR016188">
    <property type="entry name" value="PurM-like_N"/>
</dbReference>
<proteinExistence type="inferred from homology"/>
<reference evidence="4" key="3">
    <citation type="submission" date="2015-11" db="EMBL/GenBank/DDBJ databases">
        <authorList>
            <person name="Zhang Y."/>
            <person name="Guo Z."/>
        </authorList>
    </citation>
    <scope>NUCLEOTIDE SEQUENCE</scope>
    <source>
        <strain evidence="4">1</strain>
    </source>
</reference>
<dbReference type="EMBL" id="LN907858">
    <property type="protein sequence ID" value="CUU39586.1"/>
    <property type="molecule type" value="Genomic_DNA"/>
</dbReference>
<evidence type="ECO:0000313" key="5">
    <source>
        <dbReference type="EMBL" id="TLD78092.1"/>
    </source>
</evidence>
<dbReference type="OrthoDB" id="9801934at2"/>
<dbReference type="KEGG" id="hty:BN2458_PEG0700"/>
<dbReference type="InterPro" id="IPR036676">
    <property type="entry name" value="PurM-like_C_sf"/>
</dbReference>
<evidence type="ECO:0000259" key="3">
    <source>
        <dbReference type="Pfam" id="PF02769"/>
    </source>
</evidence>
<name>A0A099UDC7_9HELI</name>
<gene>
    <name evidence="5" type="primary">hypE</name>
    <name evidence="4" type="ORF">BN2458_PEG0700</name>
    <name evidence="5" type="ORF">LS75_007840</name>
</gene>
<dbReference type="NCBIfam" id="TIGR02124">
    <property type="entry name" value="hypE"/>
    <property type="match status" value="1"/>
</dbReference>
<dbReference type="STRING" id="76936.BN2458_PEG0700"/>
<dbReference type="Proteomes" id="UP000029925">
    <property type="component" value="Unassembled WGS sequence"/>
</dbReference>
<organism evidence="4 7">
    <name type="scientific">Helicobacter typhlonius</name>
    <dbReference type="NCBI Taxonomy" id="76936"/>
    <lineage>
        <taxon>Bacteria</taxon>
        <taxon>Pseudomonadati</taxon>
        <taxon>Campylobacterota</taxon>
        <taxon>Epsilonproteobacteria</taxon>
        <taxon>Campylobacterales</taxon>
        <taxon>Helicobacteraceae</taxon>
        <taxon>Helicobacter</taxon>
    </lineage>
</organism>
<dbReference type="Gene3D" id="3.30.1330.10">
    <property type="entry name" value="PurM-like, N-terminal domain"/>
    <property type="match status" value="1"/>
</dbReference>
<feature type="domain" description="PurM-like C-terminal" evidence="3">
    <location>
        <begin position="160"/>
        <end position="303"/>
    </location>
</feature>
<dbReference type="InterPro" id="IPR010918">
    <property type="entry name" value="PurM-like_C_dom"/>
</dbReference>
<dbReference type="GeneID" id="78150982"/>
<evidence type="ECO:0000256" key="1">
    <source>
        <dbReference type="ARBA" id="ARBA00006243"/>
    </source>
</evidence>
<dbReference type="InterPro" id="IPR011854">
    <property type="entry name" value="HypE"/>
</dbReference>
<dbReference type="SUPFAM" id="SSF56042">
    <property type="entry name" value="PurM C-terminal domain-like"/>
    <property type="match status" value="1"/>
</dbReference>
<dbReference type="PATRIC" id="fig|76936.10.peg.685"/>
<dbReference type="PANTHER" id="PTHR30303">
    <property type="entry name" value="HYDROGENASE ISOENZYMES FORMATION PROTEIN HYPE"/>
    <property type="match status" value="1"/>
</dbReference>
<dbReference type="Pfam" id="PF02769">
    <property type="entry name" value="AIRS_C"/>
    <property type="match status" value="1"/>
</dbReference>
<reference evidence="5 6" key="1">
    <citation type="journal article" date="2014" name="Genome Announc.">
        <title>Draft genome sequences of eight enterohepatic helicobacter species isolated from both laboratory and wild rodents.</title>
        <authorList>
            <person name="Sheh A."/>
            <person name="Shen Z."/>
            <person name="Fox J.G."/>
        </authorList>
    </citation>
    <scope>NUCLEOTIDE SEQUENCE [LARGE SCALE GENOMIC DNA]</scope>
    <source>
        <strain evidence="5 6">MIT 98-6810</strain>
    </source>
</reference>
<feature type="domain" description="PurM-like N-terminal" evidence="2">
    <location>
        <begin position="37"/>
        <end position="149"/>
    </location>
</feature>
<sequence length="336" mass="36035">MKNTHISLSHGSGGVESNALIEEVMYKILGEIIVCGGEDAGIFGGGKQYAISTDSYVVSPIFFPGGDIGKLSVCGSSNDVAMRGAKPRYLSLGLILEEGLSVADLEKILYSIRAEAINGGLKILSGDTKVVPKGNADRIYINTTAIGEVQGVDWHIGRIQEGDDIIVSAPVGTHGAVIFCERNEIALQSDLQSDCAQLYPLVEQLKGCEIHTMRDATRGGLAAVLNEWSRAAMVEIEVQIDTIPILEQVRGVCEILGFDALSLANEGVCVMAVPSSESKKVLESLYAHPLGQKACVIGRVSRKVEDKRQSRVMSINAWGGKSYVEYPQGELLPRIC</sequence>
<dbReference type="RefSeq" id="WP_034327680.1">
    <property type="nucleotide sequence ID" value="NZ_CAJTQN010000013.1"/>
</dbReference>
<evidence type="ECO:0000313" key="7">
    <source>
        <dbReference type="Proteomes" id="UP000064525"/>
    </source>
</evidence>
<dbReference type="PIRSF" id="PIRSF005644">
    <property type="entry name" value="Hdrgns_mtr_HypE"/>
    <property type="match status" value="1"/>
</dbReference>
<dbReference type="CDD" id="cd02197">
    <property type="entry name" value="HypE"/>
    <property type="match status" value="1"/>
</dbReference>
<dbReference type="AlphaFoldDB" id="A0A099UDC7"/>
<keyword evidence="6" id="KW-1185">Reference proteome</keyword>
<dbReference type="GO" id="GO:0051604">
    <property type="term" value="P:protein maturation"/>
    <property type="evidence" value="ECO:0007669"/>
    <property type="project" value="TreeGrafter"/>
</dbReference>
<dbReference type="PANTHER" id="PTHR30303:SF0">
    <property type="entry name" value="CARBAMOYL DEHYDRATASE HYPE"/>
    <property type="match status" value="1"/>
</dbReference>
<comment type="similarity">
    <text evidence="1">Belongs to the HypE family.</text>
</comment>
<dbReference type="Pfam" id="PF00586">
    <property type="entry name" value="AIRS"/>
    <property type="match status" value="1"/>
</dbReference>
<evidence type="ECO:0000313" key="6">
    <source>
        <dbReference type="Proteomes" id="UP000029925"/>
    </source>
</evidence>
<reference evidence="7" key="2">
    <citation type="submission" date="2015-11" db="EMBL/GenBank/DDBJ databases">
        <authorList>
            <person name="Anvar S.Y."/>
        </authorList>
    </citation>
    <scope>NUCLEOTIDE SEQUENCE [LARGE SCALE GENOMIC DNA]</scope>
</reference>
<accession>A0A099UDC7</accession>
<dbReference type="SUPFAM" id="SSF55326">
    <property type="entry name" value="PurM N-terminal domain-like"/>
    <property type="match status" value="1"/>
</dbReference>
<dbReference type="EMBL" id="JRPF02000010">
    <property type="protein sequence ID" value="TLD78092.1"/>
    <property type="molecule type" value="Genomic_DNA"/>
</dbReference>
<dbReference type="Gene3D" id="3.90.650.10">
    <property type="entry name" value="PurM-like C-terminal domain"/>
    <property type="match status" value="1"/>
</dbReference>
<evidence type="ECO:0000259" key="2">
    <source>
        <dbReference type="Pfam" id="PF00586"/>
    </source>
</evidence>